<evidence type="ECO:0000256" key="11">
    <source>
        <dbReference type="HAMAP-Rule" id="MF_00815"/>
    </source>
</evidence>
<keyword evidence="4 11" id="KW-0813">Transport</keyword>
<dbReference type="PANTHER" id="PTHR11693">
    <property type="entry name" value="ATP SYNTHASE GAMMA CHAIN"/>
    <property type="match status" value="1"/>
</dbReference>
<dbReference type="GO" id="GO:0005886">
    <property type="term" value="C:plasma membrane"/>
    <property type="evidence" value="ECO:0007669"/>
    <property type="project" value="UniProtKB-SubCell"/>
</dbReference>
<dbReference type="Proteomes" id="UP001321804">
    <property type="component" value="Chromosome"/>
</dbReference>
<comment type="subcellular location">
    <subcellularLocation>
        <location evidence="11">Cell membrane</location>
        <topology evidence="11">Peripheral membrane protein</topology>
    </subcellularLocation>
    <subcellularLocation>
        <location evidence="2">Membrane</location>
        <topology evidence="2">Peripheral membrane protein</topology>
    </subcellularLocation>
</comment>
<proteinExistence type="inferred from homology"/>
<dbReference type="GO" id="GO:0046933">
    <property type="term" value="F:proton-transporting ATP synthase activity, rotational mechanism"/>
    <property type="evidence" value="ECO:0007669"/>
    <property type="project" value="UniProtKB-UniRule"/>
</dbReference>
<keyword evidence="9 11" id="KW-0139">CF(1)</keyword>
<sequence length="326" mass="36530">MSQSLTDIKHRIASVKSTEQITKAMRMVSAAKMNQVQRQYNKYEVYDKKLRSIVKKVAKSQNFKNIAKLHETDPEALEGIYFDQTEESIVNSFLDSRKENYKKIEDQRTAYLVITGDRGLVGSYNSSVLKSALSLLRQAQDKGESPLLFCVGSVGVDFFHHRGIKTDLEVMNLSDNPSFGEVRKIISKAVDLFQKGLYTKLIICYNHFVNSLTSSFRVEQILPLSELEIFDDNAKSNDDEEVEFLSTPDPITVLDTVLPQYAESLIYGAILDAKLAEHSASTMAMKSASDNAEDLISRMSIEYNRARQGAITTEINEIVGGASALE</sequence>
<dbReference type="RefSeq" id="WP_317698056.1">
    <property type="nucleotide sequence ID" value="NZ_AP026801.1"/>
</dbReference>
<dbReference type="CDD" id="cd12151">
    <property type="entry name" value="F1-ATPase_gamma"/>
    <property type="match status" value="1"/>
</dbReference>
<dbReference type="GO" id="GO:0042777">
    <property type="term" value="P:proton motive force-driven plasma membrane ATP synthesis"/>
    <property type="evidence" value="ECO:0007669"/>
    <property type="project" value="UniProtKB-UniRule"/>
</dbReference>
<accession>A0AAU9D438</accession>
<keyword evidence="13" id="KW-1185">Reference proteome</keyword>
<evidence type="ECO:0000313" key="13">
    <source>
        <dbReference type="Proteomes" id="UP001321804"/>
    </source>
</evidence>
<dbReference type="SUPFAM" id="SSF52943">
    <property type="entry name" value="ATP synthase (F1-ATPase), gamma subunit"/>
    <property type="match status" value="1"/>
</dbReference>
<evidence type="ECO:0000256" key="5">
    <source>
        <dbReference type="ARBA" id="ARBA00022475"/>
    </source>
</evidence>
<dbReference type="KEGG" id="xak:KIMC2_07470"/>
<dbReference type="Gene3D" id="1.10.287.80">
    <property type="entry name" value="ATP synthase, gamma subunit, helix hairpin domain"/>
    <property type="match status" value="2"/>
</dbReference>
<keyword evidence="10 11" id="KW-0066">ATP synthesis</keyword>
<comment type="function">
    <text evidence="1 11">Produces ATP from ADP in the presence of a proton gradient across the membrane. The gamma chain is believed to be important in regulating ATPase activity and the flow of protons through the CF(0) complex.</text>
</comment>
<dbReference type="GO" id="GO:0045259">
    <property type="term" value="C:proton-transporting ATP synthase complex"/>
    <property type="evidence" value="ECO:0007669"/>
    <property type="project" value="UniProtKB-KW"/>
</dbReference>
<dbReference type="InterPro" id="IPR035968">
    <property type="entry name" value="ATP_synth_F1_ATPase_gsu"/>
</dbReference>
<dbReference type="HAMAP" id="MF_00815">
    <property type="entry name" value="ATP_synth_gamma_bact"/>
    <property type="match status" value="1"/>
</dbReference>
<evidence type="ECO:0000313" key="12">
    <source>
        <dbReference type="EMBL" id="BDR56185.1"/>
    </source>
</evidence>
<comment type="subunit">
    <text evidence="11">F-type ATPases have 2 components, CF(1) - the catalytic core - and CF(0) - the membrane proton channel. CF(1) has five subunits: alpha(3), beta(3), gamma(1), delta(1), epsilon(1). CF(0) has three main subunits: a, b and c.</text>
</comment>
<keyword evidence="6 11" id="KW-0375">Hydrogen ion transport</keyword>
<evidence type="ECO:0000256" key="9">
    <source>
        <dbReference type="ARBA" id="ARBA00023196"/>
    </source>
</evidence>
<dbReference type="InterPro" id="IPR023632">
    <property type="entry name" value="ATP_synth_F1_gsu_CS"/>
</dbReference>
<keyword evidence="8 11" id="KW-0472">Membrane</keyword>
<evidence type="ECO:0000256" key="7">
    <source>
        <dbReference type="ARBA" id="ARBA00023065"/>
    </source>
</evidence>
<dbReference type="EMBL" id="AP026801">
    <property type="protein sequence ID" value="BDR56185.1"/>
    <property type="molecule type" value="Genomic_DNA"/>
</dbReference>
<evidence type="ECO:0000256" key="8">
    <source>
        <dbReference type="ARBA" id="ARBA00023136"/>
    </source>
</evidence>
<evidence type="ECO:0000256" key="1">
    <source>
        <dbReference type="ARBA" id="ARBA00003456"/>
    </source>
</evidence>
<evidence type="ECO:0000256" key="6">
    <source>
        <dbReference type="ARBA" id="ARBA00022781"/>
    </source>
</evidence>
<dbReference type="PRINTS" id="PR00126">
    <property type="entry name" value="ATPASEGAMMA"/>
</dbReference>
<dbReference type="GO" id="GO:0005524">
    <property type="term" value="F:ATP binding"/>
    <property type="evidence" value="ECO:0007669"/>
    <property type="project" value="UniProtKB-UniRule"/>
</dbReference>
<dbReference type="PANTHER" id="PTHR11693:SF22">
    <property type="entry name" value="ATP SYNTHASE SUBUNIT GAMMA, MITOCHONDRIAL"/>
    <property type="match status" value="1"/>
</dbReference>
<dbReference type="PROSITE" id="PS00153">
    <property type="entry name" value="ATPASE_GAMMA"/>
    <property type="match status" value="1"/>
</dbReference>
<protein>
    <recommendedName>
        <fullName evidence="11">ATP synthase gamma chain</fullName>
    </recommendedName>
    <alternativeName>
        <fullName evidence="11">ATP synthase F1 sector gamma subunit</fullName>
    </alternativeName>
    <alternativeName>
        <fullName evidence="11">F-ATPase gamma subunit</fullName>
    </alternativeName>
</protein>
<evidence type="ECO:0000256" key="3">
    <source>
        <dbReference type="ARBA" id="ARBA00007681"/>
    </source>
</evidence>
<organism evidence="12 13">
    <name type="scientific">Xylocopilactobacillus apis</name>
    <dbReference type="NCBI Taxonomy" id="2932183"/>
    <lineage>
        <taxon>Bacteria</taxon>
        <taxon>Bacillati</taxon>
        <taxon>Bacillota</taxon>
        <taxon>Bacilli</taxon>
        <taxon>Lactobacillales</taxon>
        <taxon>Lactobacillaceae</taxon>
        <taxon>Xylocopilactobacillus</taxon>
    </lineage>
</organism>
<dbReference type="NCBIfam" id="TIGR01146">
    <property type="entry name" value="ATPsyn_F1gamma"/>
    <property type="match status" value="1"/>
</dbReference>
<keyword evidence="5 11" id="KW-1003">Cell membrane</keyword>
<evidence type="ECO:0000256" key="10">
    <source>
        <dbReference type="ARBA" id="ARBA00023310"/>
    </source>
</evidence>
<keyword evidence="7 11" id="KW-0406">Ion transport</keyword>
<reference evidence="12 13" key="1">
    <citation type="journal article" date="2023" name="Microbiol. Spectr.">
        <title>Symbiosis of Carpenter Bees with Uncharacterized Lactic Acid Bacteria Showing NAD Auxotrophy.</title>
        <authorList>
            <person name="Kawasaki S."/>
            <person name="Ozawa K."/>
            <person name="Mori T."/>
            <person name="Yamamoto A."/>
            <person name="Ito M."/>
            <person name="Ohkuma M."/>
            <person name="Sakamoto M."/>
            <person name="Matsutani M."/>
        </authorList>
    </citation>
    <scope>NUCLEOTIDE SEQUENCE [LARGE SCALE GENOMIC DNA]</scope>
    <source>
        <strain evidence="12 13">KimC2</strain>
    </source>
</reference>
<comment type="similarity">
    <text evidence="3 11">Belongs to the ATPase gamma chain family.</text>
</comment>
<evidence type="ECO:0000256" key="2">
    <source>
        <dbReference type="ARBA" id="ARBA00004170"/>
    </source>
</evidence>
<dbReference type="Pfam" id="PF00231">
    <property type="entry name" value="ATP-synt"/>
    <property type="match status" value="1"/>
</dbReference>
<evidence type="ECO:0000256" key="4">
    <source>
        <dbReference type="ARBA" id="ARBA00022448"/>
    </source>
</evidence>
<gene>
    <name evidence="11 12" type="primary">atpG</name>
    <name evidence="12" type="ORF">KIMC2_07470</name>
</gene>
<dbReference type="InterPro" id="IPR000131">
    <property type="entry name" value="ATP_synth_F1_gsu"/>
</dbReference>
<name>A0AAU9D438_9LACO</name>
<dbReference type="Gene3D" id="3.40.1380.10">
    <property type="match status" value="1"/>
</dbReference>
<dbReference type="AlphaFoldDB" id="A0AAU9D438"/>